<dbReference type="InterPro" id="IPR016186">
    <property type="entry name" value="C-type_lectin-like/link_sf"/>
</dbReference>
<dbReference type="InterPro" id="IPR001304">
    <property type="entry name" value="C-type_lectin-like"/>
</dbReference>
<sequence length="80" mass="9389">MMLIDHIHWIGLTDETTEWTWKYYPSEKIAEFLNWHPSQPEKGTKSNCAAINSGYNYQYVDEPCTKQYQSICELANVNIT</sequence>
<reference evidence="2" key="2">
    <citation type="submission" date="2020-11" db="EMBL/GenBank/DDBJ databases">
        <authorList>
            <person name="McCartney M.A."/>
            <person name="Auch B."/>
            <person name="Kono T."/>
            <person name="Mallez S."/>
            <person name="Becker A."/>
            <person name="Gohl D.M."/>
            <person name="Silverstein K.A.T."/>
            <person name="Koren S."/>
            <person name="Bechman K.B."/>
            <person name="Herman A."/>
            <person name="Abrahante J.E."/>
            <person name="Garbe J."/>
        </authorList>
    </citation>
    <scope>NUCLEOTIDE SEQUENCE</scope>
    <source>
        <strain evidence="2">Duluth1</strain>
        <tissue evidence="2">Whole animal</tissue>
    </source>
</reference>
<dbReference type="Pfam" id="PF00059">
    <property type="entry name" value="Lectin_C"/>
    <property type="match status" value="1"/>
</dbReference>
<proteinExistence type="predicted"/>
<reference evidence="2" key="1">
    <citation type="journal article" date="2019" name="bioRxiv">
        <title>The Genome of the Zebra Mussel, Dreissena polymorpha: A Resource for Invasive Species Research.</title>
        <authorList>
            <person name="McCartney M.A."/>
            <person name="Auch B."/>
            <person name="Kono T."/>
            <person name="Mallez S."/>
            <person name="Zhang Y."/>
            <person name="Obille A."/>
            <person name="Becker A."/>
            <person name="Abrahante J.E."/>
            <person name="Garbe J."/>
            <person name="Badalamenti J.P."/>
            <person name="Herman A."/>
            <person name="Mangelson H."/>
            <person name="Liachko I."/>
            <person name="Sullivan S."/>
            <person name="Sone E.D."/>
            <person name="Koren S."/>
            <person name="Silverstein K.A.T."/>
            <person name="Beckman K.B."/>
            <person name="Gohl D.M."/>
        </authorList>
    </citation>
    <scope>NUCLEOTIDE SEQUENCE</scope>
    <source>
        <strain evidence="2">Duluth1</strain>
        <tissue evidence="2">Whole animal</tissue>
    </source>
</reference>
<dbReference type="EMBL" id="JAIWYP010000016">
    <property type="protein sequence ID" value="KAH3695176.1"/>
    <property type="molecule type" value="Genomic_DNA"/>
</dbReference>
<gene>
    <name evidence="2" type="ORF">DPMN_082632</name>
</gene>
<comment type="caution">
    <text evidence="2">The sequence shown here is derived from an EMBL/GenBank/DDBJ whole genome shotgun (WGS) entry which is preliminary data.</text>
</comment>
<evidence type="ECO:0000313" key="2">
    <source>
        <dbReference type="EMBL" id="KAH3695176.1"/>
    </source>
</evidence>
<dbReference type="InterPro" id="IPR016187">
    <property type="entry name" value="CTDL_fold"/>
</dbReference>
<name>A0A9D3Y9L4_DREPO</name>
<evidence type="ECO:0000313" key="3">
    <source>
        <dbReference type="Proteomes" id="UP000828390"/>
    </source>
</evidence>
<accession>A0A9D3Y9L4</accession>
<feature type="domain" description="C-type lectin" evidence="1">
    <location>
        <begin position="9"/>
        <end position="73"/>
    </location>
</feature>
<dbReference type="CDD" id="cd00037">
    <property type="entry name" value="CLECT"/>
    <property type="match status" value="1"/>
</dbReference>
<keyword evidence="3" id="KW-1185">Reference proteome</keyword>
<evidence type="ECO:0000259" key="1">
    <source>
        <dbReference type="PROSITE" id="PS50041"/>
    </source>
</evidence>
<dbReference type="Proteomes" id="UP000828390">
    <property type="component" value="Unassembled WGS sequence"/>
</dbReference>
<dbReference type="SUPFAM" id="SSF56436">
    <property type="entry name" value="C-type lectin-like"/>
    <property type="match status" value="1"/>
</dbReference>
<dbReference type="PROSITE" id="PS50041">
    <property type="entry name" value="C_TYPE_LECTIN_2"/>
    <property type="match status" value="1"/>
</dbReference>
<protein>
    <recommendedName>
        <fullName evidence="1">C-type lectin domain-containing protein</fullName>
    </recommendedName>
</protein>
<organism evidence="2 3">
    <name type="scientific">Dreissena polymorpha</name>
    <name type="common">Zebra mussel</name>
    <name type="synonym">Mytilus polymorpha</name>
    <dbReference type="NCBI Taxonomy" id="45954"/>
    <lineage>
        <taxon>Eukaryota</taxon>
        <taxon>Metazoa</taxon>
        <taxon>Spiralia</taxon>
        <taxon>Lophotrochozoa</taxon>
        <taxon>Mollusca</taxon>
        <taxon>Bivalvia</taxon>
        <taxon>Autobranchia</taxon>
        <taxon>Heteroconchia</taxon>
        <taxon>Euheterodonta</taxon>
        <taxon>Imparidentia</taxon>
        <taxon>Neoheterodontei</taxon>
        <taxon>Myida</taxon>
        <taxon>Dreissenoidea</taxon>
        <taxon>Dreissenidae</taxon>
        <taxon>Dreissena</taxon>
    </lineage>
</organism>
<dbReference type="AlphaFoldDB" id="A0A9D3Y9L4"/>
<dbReference type="Gene3D" id="3.10.100.10">
    <property type="entry name" value="Mannose-Binding Protein A, subunit A"/>
    <property type="match status" value="1"/>
</dbReference>